<dbReference type="SUPFAM" id="SSF54427">
    <property type="entry name" value="NTF2-like"/>
    <property type="match status" value="1"/>
</dbReference>
<feature type="domain" description="SnoaL-like" evidence="1">
    <location>
        <begin position="2"/>
        <end position="97"/>
    </location>
</feature>
<gene>
    <name evidence="2" type="ORF">L5G33_01155</name>
</gene>
<evidence type="ECO:0000313" key="3">
    <source>
        <dbReference type="Proteomes" id="UP001200110"/>
    </source>
</evidence>
<dbReference type="InterPro" id="IPR037401">
    <property type="entry name" value="SnoaL-like"/>
</dbReference>
<dbReference type="RefSeq" id="WP_236996303.1">
    <property type="nucleotide sequence ID" value="NZ_JAKKOR010000001.1"/>
</dbReference>
<proteinExistence type="predicted"/>
<evidence type="ECO:0000313" key="2">
    <source>
        <dbReference type="EMBL" id="MCF8587074.1"/>
    </source>
</evidence>
<dbReference type="Gene3D" id="3.10.450.50">
    <property type="match status" value="1"/>
</dbReference>
<comment type="caution">
    <text evidence="2">The sequence shown here is derived from an EMBL/GenBank/DDBJ whole genome shotgun (WGS) entry which is preliminary data.</text>
</comment>
<dbReference type="Proteomes" id="UP001200110">
    <property type="component" value="Unassembled WGS sequence"/>
</dbReference>
<dbReference type="Pfam" id="PF12680">
    <property type="entry name" value="SnoaL_2"/>
    <property type="match status" value="1"/>
</dbReference>
<sequence>MRAFRQAVEARDESAIEALLADDIRFTSPVAFQPYLGRHITAAILRGVMRVMGDGFRYVGEYTSEDGRDHALRFETTIDGKTLTGCDFIHVNADGEIDDFVVMVRPLSAAQALAAAMGAEFDRIGAEATEAAAKEA</sequence>
<dbReference type="InterPro" id="IPR032710">
    <property type="entry name" value="NTF2-like_dom_sf"/>
</dbReference>
<dbReference type="EMBL" id="JAKKOR010000001">
    <property type="protein sequence ID" value="MCF8587074.1"/>
    <property type="molecule type" value="Genomic_DNA"/>
</dbReference>
<accession>A0ABS9INF6</accession>
<name>A0ABS9INF6_9ACTN</name>
<protein>
    <submittedName>
        <fullName evidence="2">Nuclear transport factor 2 family protein</fullName>
    </submittedName>
</protein>
<keyword evidence="3" id="KW-1185">Reference proteome</keyword>
<organism evidence="2 3">
    <name type="scientific">Gordonia liuliyuniae</name>
    <dbReference type="NCBI Taxonomy" id="2911517"/>
    <lineage>
        <taxon>Bacteria</taxon>
        <taxon>Bacillati</taxon>
        <taxon>Actinomycetota</taxon>
        <taxon>Actinomycetes</taxon>
        <taxon>Mycobacteriales</taxon>
        <taxon>Gordoniaceae</taxon>
        <taxon>Gordonia</taxon>
    </lineage>
</organism>
<reference evidence="2 3" key="1">
    <citation type="submission" date="2022-01" db="EMBL/GenBank/DDBJ databases">
        <authorList>
            <person name="Huang Y."/>
        </authorList>
    </citation>
    <scope>NUCLEOTIDE SEQUENCE [LARGE SCALE GENOMIC DNA]</scope>
    <source>
        <strain evidence="2 3">HY366</strain>
    </source>
</reference>
<evidence type="ECO:0000259" key="1">
    <source>
        <dbReference type="Pfam" id="PF12680"/>
    </source>
</evidence>